<proteinExistence type="predicted"/>
<reference evidence="2" key="1">
    <citation type="journal article" date="2021" name="Sci. Rep.">
        <title>Diploid genomic architecture of Nitzschia inconspicua, an elite biomass production diatom.</title>
        <authorList>
            <person name="Oliver A."/>
            <person name="Podell S."/>
            <person name="Pinowska A."/>
            <person name="Traller J.C."/>
            <person name="Smith S.R."/>
            <person name="McClure R."/>
            <person name="Beliaev A."/>
            <person name="Bohutskyi P."/>
            <person name="Hill E.A."/>
            <person name="Rabines A."/>
            <person name="Zheng H."/>
            <person name="Allen L.Z."/>
            <person name="Kuo A."/>
            <person name="Grigoriev I.V."/>
            <person name="Allen A.E."/>
            <person name="Hazlebeck D."/>
            <person name="Allen E.E."/>
        </authorList>
    </citation>
    <scope>NUCLEOTIDE SEQUENCE</scope>
    <source>
        <strain evidence="2">Hildebrandi</strain>
    </source>
</reference>
<accession>A0A9K3LLI1</accession>
<keyword evidence="1" id="KW-0472">Membrane</keyword>
<evidence type="ECO:0008006" key="4">
    <source>
        <dbReference type="Google" id="ProtNLM"/>
    </source>
</evidence>
<evidence type="ECO:0000313" key="2">
    <source>
        <dbReference type="EMBL" id="KAG7362991.1"/>
    </source>
</evidence>
<comment type="caution">
    <text evidence="2">The sequence shown here is derived from an EMBL/GenBank/DDBJ whole genome shotgun (WGS) entry which is preliminary data.</text>
</comment>
<protein>
    <recommendedName>
        <fullName evidence="4">Methyltransferase domain-containing protein</fullName>
    </recommendedName>
</protein>
<feature type="transmembrane region" description="Helical" evidence="1">
    <location>
        <begin position="41"/>
        <end position="70"/>
    </location>
</feature>
<name>A0A9K3LLI1_9STRA</name>
<sequence>MKSSPSQVSSRLRRAQQLRQQRLKARGITNNSNNEEEEETLVLSGACTVICALLIVATGAGLATLFFIIYQPDCVKDWTAFHQVESKHDQTKDDRRMEKNEAFLSQQHQETGKSVPAAATAAATLSLSSTFPPQCTSDQMEVLKRQLPPGGCEKRKDKPFRRMDCSFSAATTCGDYPVWLYDFHAHHNVVLDDDKAERFQAIMVGCNKAYDAVDLLRLATRDTTQRYDREAWRTQFLKTDDPLDPIDDAVSSCPRKLIEIPKTLQPQEAQVYCIEAAPNTFQQLEKTKDAMGYTIDELDLSHIAMRLESGTMSVYTKDPIGISQVGPANWRHKCVKFSEDCVEVPADKIDNWIQSKPNLNGEETPIHYLSVTVDDNAYEVLQGAAKTLRRVQYLDLTYHWFGDWGTSDRSLNDLITRLKKKGHICYFHGDDDNLWRITDCWQEHYELHFFANIACVNVQLPAAQPLAQKMENVFLATLKKPYLHYGEA</sequence>
<keyword evidence="1" id="KW-0812">Transmembrane</keyword>
<dbReference type="Proteomes" id="UP000693970">
    <property type="component" value="Unassembled WGS sequence"/>
</dbReference>
<keyword evidence="1" id="KW-1133">Transmembrane helix</keyword>
<keyword evidence="3" id="KW-1185">Reference proteome</keyword>
<organism evidence="2 3">
    <name type="scientific">Nitzschia inconspicua</name>
    <dbReference type="NCBI Taxonomy" id="303405"/>
    <lineage>
        <taxon>Eukaryota</taxon>
        <taxon>Sar</taxon>
        <taxon>Stramenopiles</taxon>
        <taxon>Ochrophyta</taxon>
        <taxon>Bacillariophyta</taxon>
        <taxon>Bacillariophyceae</taxon>
        <taxon>Bacillariophycidae</taxon>
        <taxon>Bacillariales</taxon>
        <taxon>Bacillariaceae</taxon>
        <taxon>Nitzschia</taxon>
    </lineage>
</organism>
<dbReference type="AlphaFoldDB" id="A0A9K3LLI1"/>
<evidence type="ECO:0000313" key="3">
    <source>
        <dbReference type="Proteomes" id="UP000693970"/>
    </source>
</evidence>
<evidence type="ECO:0000256" key="1">
    <source>
        <dbReference type="SAM" id="Phobius"/>
    </source>
</evidence>
<dbReference type="EMBL" id="JAGRRH010000010">
    <property type="protein sequence ID" value="KAG7362991.1"/>
    <property type="molecule type" value="Genomic_DNA"/>
</dbReference>
<dbReference type="OrthoDB" id="45813at2759"/>
<reference evidence="2" key="2">
    <citation type="submission" date="2021-04" db="EMBL/GenBank/DDBJ databases">
        <authorList>
            <person name="Podell S."/>
        </authorList>
    </citation>
    <scope>NUCLEOTIDE SEQUENCE</scope>
    <source>
        <strain evidence="2">Hildebrandi</strain>
    </source>
</reference>
<gene>
    <name evidence="2" type="ORF">IV203_026351</name>
</gene>